<dbReference type="AlphaFoldDB" id="A0A6C0BUS2"/>
<evidence type="ECO:0000259" key="2">
    <source>
        <dbReference type="Pfam" id="PF19251"/>
    </source>
</evidence>
<evidence type="ECO:0000256" key="1">
    <source>
        <dbReference type="SAM" id="MobiDB-lite"/>
    </source>
</evidence>
<name>A0A6C0BUS2_9ZZZZ</name>
<evidence type="ECO:0000313" key="3">
    <source>
        <dbReference type="EMBL" id="QHS96077.1"/>
    </source>
</evidence>
<reference evidence="3" key="1">
    <citation type="journal article" date="2020" name="Nature">
        <title>Giant virus diversity and host interactions through global metagenomics.</title>
        <authorList>
            <person name="Schulz F."/>
            <person name="Roux S."/>
            <person name="Paez-Espino D."/>
            <person name="Jungbluth S."/>
            <person name="Walsh D.A."/>
            <person name="Denef V.J."/>
            <person name="McMahon K.D."/>
            <person name="Konstantinidis K.T."/>
            <person name="Eloe-Fadrosh E.A."/>
            <person name="Kyrpides N.C."/>
            <person name="Woyke T."/>
        </authorList>
    </citation>
    <scope>NUCLEOTIDE SEQUENCE</scope>
    <source>
        <strain evidence="3">GVMAG-M-3300019093-7</strain>
    </source>
</reference>
<organism evidence="3">
    <name type="scientific">viral metagenome</name>
    <dbReference type="NCBI Taxonomy" id="1070528"/>
    <lineage>
        <taxon>unclassified sequences</taxon>
        <taxon>metagenomes</taxon>
        <taxon>organismal metagenomes</taxon>
    </lineage>
</organism>
<feature type="domain" description="DUF5899" evidence="2">
    <location>
        <begin position="203"/>
        <end position="338"/>
    </location>
</feature>
<protein>
    <recommendedName>
        <fullName evidence="2">DUF5899 domain-containing protein</fullName>
    </recommendedName>
</protein>
<feature type="region of interest" description="Disordered" evidence="1">
    <location>
        <begin position="23"/>
        <end position="50"/>
    </location>
</feature>
<feature type="compositionally biased region" description="Polar residues" evidence="1">
    <location>
        <begin position="33"/>
        <end position="50"/>
    </location>
</feature>
<dbReference type="EMBL" id="MN739263">
    <property type="protein sequence ID" value="QHS96077.1"/>
    <property type="molecule type" value="Genomic_DNA"/>
</dbReference>
<proteinExistence type="predicted"/>
<sequence>MELAIPILALGGLYVVSNQKNENKTNERVLKKGQSQGETENVEQQQSDQMKESFTNMGARANYLPNVDELPQNYPVINTKQLSNTVQNYANPNVATDKYFDQNNYQTQQNRGVKVGNMIQEVYSLTGNYVDTSNFKHNNMIPFYGGKIKGQVYDVNIAETILDNMNGNGSQMIKKIEQAPLFKPQENMQWAYGAPNMSDFYQSRVNPGMKSNNVKPFDSEYVGPGLGKGFSSDGSGGYNSGMEARNAWLPKSVDELRVATNPKLEYSLENHEGPSYSTIKNPGIEGKIEKYRPDTFYIQTQDRWLTTTGQEKGQMLQPVQEVHDTMRNATTRSYTGVAAPGEKNGGYISGEYEEAKRPELGPKDVPICAAVGRGPCDDRDNIIKNYTTNVNNRTVQRQPDTMRSGFGRTLGAVIAPLMDFLKPTRKNETQDNVRIYGDANASVKSQYVNNPNDVTPTTIKETTLYSPNFYVGNQVEGGGYMVADQQAIQNQRDSTNCSTVGNPGGNSSKWGSMNYNAAYIQTNNTLKEPLTYARTNHGNTQIYNQTMNVNVAKIDSDRYNTRMYVPNNMGYRPVLKENYGEIRQPQQYDQSVNCDRIAPDLLDAFRKNPFTHSLTSAV</sequence>
<accession>A0A6C0BUS2</accession>
<dbReference type="InterPro" id="IPR045418">
    <property type="entry name" value="P2_DUF5899"/>
</dbReference>
<dbReference type="Pfam" id="PF19251">
    <property type="entry name" value="DUF5899"/>
    <property type="match status" value="1"/>
</dbReference>